<dbReference type="AlphaFoldDB" id="A0A915IAH2"/>
<protein>
    <submittedName>
        <fullName evidence="3">Uncharacterized protein</fullName>
    </submittedName>
</protein>
<proteinExistence type="predicted"/>
<accession>A0A915IAH2</accession>
<name>A0A915IAH2_ROMCU</name>
<feature type="signal peptide" evidence="1">
    <location>
        <begin position="1"/>
        <end position="27"/>
    </location>
</feature>
<reference evidence="3" key="1">
    <citation type="submission" date="2022-11" db="UniProtKB">
        <authorList>
            <consortium name="WormBaseParasite"/>
        </authorList>
    </citation>
    <scope>IDENTIFICATION</scope>
</reference>
<evidence type="ECO:0000256" key="1">
    <source>
        <dbReference type="SAM" id="SignalP"/>
    </source>
</evidence>
<organism evidence="2 3">
    <name type="scientific">Romanomermis culicivorax</name>
    <name type="common">Nematode worm</name>
    <dbReference type="NCBI Taxonomy" id="13658"/>
    <lineage>
        <taxon>Eukaryota</taxon>
        <taxon>Metazoa</taxon>
        <taxon>Ecdysozoa</taxon>
        <taxon>Nematoda</taxon>
        <taxon>Enoplea</taxon>
        <taxon>Dorylaimia</taxon>
        <taxon>Mermithida</taxon>
        <taxon>Mermithoidea</taxon>
        <taxon>Mermithidae</taxon>
        <taxon>Romanomermis</taxon>
    </lineage>
</organism>
<evidence type="ECO:0000313" key="3">
    <source>
        <dbReference type="WBParaSite" id="nRc.2.0.1.t11179-RA"/>
    </source>
</evidence>
<keyword evidence="1" id="KW-0732">Signal</keyword>
<sequence>MMPALVAYGRFLNVLVYVSILFCSCSCRYWTQEKEQHRHGNQLFDRPTFRNEQKRGDLSMANDRLYRQQIIPILKILNQGYVSLLAPPNNTKKDHKMDDKELCNVYQALVDLSNKFRTKVESERSAIKSDKKITMFLGIFRNNMDRGMKILGPLLMTCRQKNPIFRELMGLQNRGKNRKYTLFPVFQIV</sequence>
<dbReference type="WBParaSite" id="nRc.2.0.1.t11179-RA">
    <property type="protein sequence ID" value="nRc.2.0.1.t11179-RA"/>
    <property type="gene ID" value="nRc.2.0.1.g11179"/>
</dbReference>
<keyword evidence="2" id="KW-1185">Reference proteome</keyword>
<evidence type="ECO:0000313" key="2">
    <source>
        <dbReference type="Proteomes" id="UP000887565"/>
    </source>
</evidence>
<feature type="chain" id="PRO_5036972468" evidence="1">
    <location>
        <begin position="28"/>
        <end position="189"/>
    </location>
</feature>
<dbReference type="Proteomes" id="UP000887565">
    <property type="component" value="Unplaced"/>
</dbReference>